<keyword evidence="14" id="KW-1185">Reference proteome</keyword>
<sequence length="343" mass="36811">MKKKIKALLLLGLVFLGGCGQTSAPSVSSAGTDSQSIDLFAMDTAMTLTAYGDHAGEALDAAKSEIERLDALFSISSESGDIYALNHNHTVALHEDTRALLSRALEVSASTGGIFDCTIEPVMQAWGFTTQQYRVPDPAELSALLAHVDYTQVQLDGSTAAIPDDVQVDLGGIAKGYTSDRMMQVFSENGVTSGIISLGGNVQALGLKPDGSRWRVAVQDPENSEENFAVIEIEDEAVITSGGYQRYFEEDGATYHHIIDPRTGYPADSGVISSTIISHDGTLADGLSTSLFIMGVDDALDYWRAHSDEFDAILMDENGTVYVTDGIADRCSLLEDRKMQVVH</sequence>
<evidence type="ECO:0000256" key="5">
    <source>
        <dbReference type="ARBA" id="ARBA00022679"/>
    </source>
</evidence>
<evidence type="ECO:0000256" key="11">
    <source>
        <dbReference type="PIRNR" id="PIRNR006268"/>
    </source>
</evidence>
<evidence type="ECO:0000256" key="7">
    <source>
        <dbReference type="ARBA" id="ARBA00022827"/>
    </source>
</evidence>
<comment type="caution">
    <text evidence="13">The sequence shown here is derived from an EMBL/GenBank/DDBJ whole genome shotgun (WGS) entry which is preliminary data.</text>
</comment>
<proteinExistence type="inferred from homology"/>
<comment type="similarity">
    <text evidence="11 12">Belongs to the ApbE family.</text>
</comment>
<accession>A0ABR7GKL7</accession>
<dbReference type="SUPFAM" id="SSF143631">
    <property type="entry name" value="ApbE-like"/>
    <property type="match status" value="1"/>
</dbReference>
<evidence type="ECO:0000256" key="10">
    <source>
        <dbReference type="ARBA" id="ARBA00048540"/>
    </source>
</evidence>
<evidence type="ECO:0000256" key="6">
    <source>
        <dbReference type="ARBA" id="ARBA00022723"/>
    </source>
</evidence>
<reference evidence="13 14" key="1">
    <citation type="submission" date="2020-08" db="EMBL/GenBank/DDBJ databases">
        <title>Genome public.</title>
        <authorList>
            <person name="Liu C."/>
            <person name="Sun Q."/>
        </authorList>
    </citation>
    <scope>NUCLEOTIDE SEQUENCE [LARGE SCALE GENOMIC DNA]</scope>
    <source>
        <strain evidence="13 14">M2</strain>
    </source>
</reference>
<keyword evidence="12" id="KW-0472">Membrane</keyword>
<name>A0ABR7GKL7_9FIRM</name>
<dbReference type="InterPro" id="IPR024932">
    <property type="entry name" value="ApbE"/>
</dbReference>
<dbReference type="PANTHER" id="PTHR30040:SF2">
    <property type="entry name" value="FAD:PROTEIN FMN TRANSFERASE"/>
    <property type="match status" value="1"/>
</dbReference>
<feature type="signal peptide" evidence="12">
    <location>
        <begin position="1"/>
        <end position="24"/>
    </location>
</feature>
<dbReference type="InterPro" id="IPR003374">
    <property type="entry name" value="ApbE-like_sf"/>
</dbReference>
<gene>
    <name evidence="13" type="ORF">H8S02_02560</name>
</gene>
<dbReference type="Pfam" id="PF02424">
    <property type="entry name" value="ApbE"/>
    <property type="match status" value="1"/>
</dbReference>
<evidence type="ECO:0000313" key="14">
    <source>
        <dbReference type="Proteomes" id="UP000641741"/>
    </source>
</evidence>
<dbReference type="PIRSF" id="PIRSF006268">
    <property type="entry name" value="ApbE"/>
    <property type="match status" value="1"/>
</dbReference>
<dbReference type="RefSeq" id="WP_186969169.1">
    <property type="nucleotide sequence ID" value="NZ_JACOPK010000002.1"/>
</dbReference>
<comment type="cofactor">
    <cofactor evidence="1 12">
        <name>Mg(2+)</name>
        <dbReference type="ChEBI" id="CHEBI:18420"/>
    </cofactor>
</comment>
<evidence type="ECO:0000256" key="1">
    <source>
        <dbReference type="ARBA" id="ARBA00001946"/>
    </source>
</evidence>
<evidence type="ECO:0000313" key="13">
    <source>
        <dbReference type="EMBL" id="MBC5694833.1"/>
    </source>
</evidence>
<evidence type="ECO:0000256" key="12">
    <source>
        <dbReference type="RuleBase" id="RU363002"/>
    </source>
</evidence>
<dbReference type="Proteomes" id="UP000641741">
    <property type="component" value="Unassembled WGS sequence"/>
</dbReference>
<keyword evidence="6 11" id="KW-0479">Metal-binding</keyword>
<comment type="catalytic activity">
    <reaction evidence="10 11 12">
        <text>L-threonyl-[protein] + FAD = FMN-L-threonyl-[protein] + AMP + H(+)</text>
        <dbReference type="Rhea" id="RHEA:36847"/>
        <dbReference type="Rhea" id="RHEA-COMP:11060"/>
        <dbReference type="Rhea" id="RHEA-COMP:11061"/>
        <dbReference type="ChEBI" id="CHEBI:15378"/>
        <dbReference type="ChEBI" id="CHEBI:30013"/>
        <dbReference type="ChEBI" id="CHEBI:57692"/>
        <dbReference type="ChEBI" id="CHEBI:74257"/>
        <dbReference type="ChEBI" id="CHEBI:456215"/>
        <dbReference type="EC" id="2.7.1.180"/>
    </reaction>
</comment>
<keyword evidence="12" id="KW-0997">Cell inner membrane</keyword>
<evidence type="ECO:0000256" key="8">
    <source>
        <dbReference type="ARBA" id="ARBA00022842"/>
    </source>
</evidence>
<feature type="chain" id="PRO_5045013379" description="FAD:protein FMN transferase" evidence="12">
    <location>
        <begin position="25"/>
        <end position="343"/>
    </location>
</feature>
<evidence type="ECO:0000256" key="2">
    <source>
        <dbReference type="ARBA" id="ARBA00011955"/>
    </source>
</evidence>
<dbReference type="PROSITE" id="PS51257">
    <property type="entry name" value="PROKAR_LIPOPROTEIN"/>
    <property type="match status" value="1"/>
</dbReference>
<keyword evidence="12" id="KW-0449">Lipoprotein</keyword>
<dbReference type="GO" id="GO:0016740">
    <property type="term" value="F:transferase activity"/>
    <property type="evidence" value="ECO:0007669"/>
    <property type="project" value="UniProtKB-KW"/>
</dbReference>
<keyword evidence="7 11" id="KW-0274">FAD</keyword>
<evidence type="ECO:0000256" key="3">
    <source>
        <dbReference type="ARBA" id="ARBA00016337"/>
    </source>
</evidence>
<evidence type="ECO:0000256" key="4">
    <source>
        <dbReference type="ARBA" id="ARBA00022630"/>
    </source>
</evidence>
<keyword evidence="8 11" id="KW-0460">Magnesium</keyword>
<keyword evidence="12" id="KW-1003">Cell membrane</keyword>
<comment type="subcellular location">
    <subcellularLocation>
        <location evidence="12">Cell inner membrane</location>
        <topology evidence="12">Lipid-anchor</topology>
        <orientation evidence="12">Periplasmic side</orientation>
    </subcellularLocation>
</comment>
<dbReference type="EMBL" id="JACOPK010000002">
    <property type="protein sequence ID" value="MBC5694833.1"/>
    <property type="molecule type" value="Genomic_DNA"/>
</dbReference>
<evidence type="ECO:0000256" key="9">
    <source>
        <dbReference type="ARBA" id="ARBA00031306"/>
    </source>
</evidence>
<dbReference type="Gene3D" id="3.10.520.10">
    <property type="entry name" value="ApbE-like domains"/>
    <property type="match status" value="1"/>
</dbReference>
<organism evidence="13 14">
    <name type="scientific">Agathobaculum hominis</name>
    <dbReference type="NCBI Taxonomy" id="2763014"/>
    <lineage>
        <taxon>Bacteria</taxon>
        <taxon>Bacillati</taxon>
        <taxon>Bacillota</taxon>
        <taxon>Clostridia</taxon>
        <taxon>Eubacteriales</taxon>
        <taxon>Butyricicoccaceae</taxon>
        <taxon>Agathobaculum</taxon>
    </lineage>
</organism>
<protein>
    <recommendedName>
        <fullName evidence="3 11">FAD:protein FMN transferase</fullName>
        <ecNumber evidence="2 11">2.7.1.180</ecNumber>
    </recommendedName>
    <alternativeName>
        <fullName evidence="9 11">Flavin transferase</fullName>
    </alternativeName>
</protein>
<dbReference type="EC" id="2.7.1.180" evidence="2 11"/>
<keyword evidence="4 11" id="KW-0285">Flavoprotein</keyword>
<keyword evidence="12" id="KW-0732">Signal</keyword>
<comment type="function">
    <text evidence="12">Flavin transferase that catalyzes the transfer of the FMN moiety of FAD and its covalent binding to the hydroxyl group of a threonine residue in a target flavoprotein.</text>
</comment>
<keyword evidence="5 11" id="KW-0808">Transferase</keyword>
<dbReference type="PANTHER" id="PTHR30040">
    <property type="entry name" value="THIAMINE BIOSYNTHESIS LIPOPROTEIN APBE"/>
    <property type="match status" value="1"/>
</dbReference>